<comment type="function">
    <text evidence="1">Catalyzes oxygen-dependent 5-hydroxyuridine (ho5U) modification at position 34 in tRNAs.</text>
</comment>
<dbReference type="PROSITE" id="PS50206">
    <property type="entry name" value="RHODANESE_3"/>
    <property type="match status" value="1"/>
</dbReference>
<sequence>MDYHSGITQETFAVPDIIVAALYKFAPLDDYQTMQPGLLDLCNAQGLKGTLLLAAEGINGTVAGSREGIDAMLAYLKSDPRLADLEHKESFAEEMPFYRMKVRLKKEIVTLGVPGIDPNKKVGTYVKPEDWNALISDPDVIVIDTRNDYEYDIGTFKNALDPHTTTFRQFPEYVSKNLDPNKHKKVAMFCTGGIRCEKASAFMLEQGFENVYHLQGGILKYLENVPKEESLWEGECFVFDQRVAVGHGLALSEYDQCYACRHPISPEEKASPHYMAGVSCPHCYDKISDEKKARILERQKQIELAKKRGEAHIGDAAKTKLEQIKATKHHEE</sequence>
<dbReference type="InterPro" id="IPR020936">
    <property type="entry name" value="TrhO"/>
</dbReference>
<evidence type="ECO:0000313" key="3">
    <source>
        <dbReference type="EMBL" id="ACT51593.1"/>
    </source>
</evidence>
<dbReference type="eggNOG" id="COG1054">
    <property type="taxonomic scope" value="Bacteria"/>
</dbReference>
<comment type="similarity">
    <text evidence="1">Belongs to the TrhO family.</text>
</comment>
<protein>
    <recommendedName>
        <fullName evidence="1">tRNA uridine(34) hydroxylase</fullName>
        <ecNumber evidence="1">1.14.-.-</ecNumber>
    </recommendedName>
    <alternativeName>
        <fullName evidence="1">tRNA hydroxylation protein O</fullName>
    </alternativeName>
</protein>
<proteinExistence type="inferred from homology"/>
<dbReference type="EMBL" id="CP001674">
    <property type="protein sequence ID" value="ACT51593.1"/>
    <property type="molecule type" value="Genomic_DNA"/>
</dbReference>
<keyword evidence="1" id="KW-0819">tRNA processing</keyword>
<dbReference type="SUPFAM" id="SSF52821">
    <property type="entry name" value="Rhodanese/Cell cycle control phosphatase"/>
    <property type="match status" value="1"/>
</dbReference>
<dbReference type="GO" id="GO:0016705">
    <property type="term" value="F:oxidoreductase activity, acting on paired donors, with incorporation or reduction of molecular oxygen"/>
    <property type="evidence" value="ECO:0007669"/>
    <property type="project" value="UniProtKB-UniRule"/>
</dbReference>
<evidence type="ECO:0000259" key="2">
    <source>
        <dbReference type="PROSITE" id="PS50206"/>
    </source>
</evidence>
<gene>
    <name evidence="1" type="primary">trhO</name>
    <name evidence="3" type="ordered locus">Msip34_2351</name>
</gene>
<dbReference type="InterPro" id="IPR040503">
    <property type="entry name" value="TRHO_N"/>
</dbReference>
<dbReference type="InterPro" id="IPR001763">
    <property type="entry name" value="Rhodanese-like_dom"/>
</dbReference>
<comment type="catalytic activity">
    <reaction evidence="1">
        <text>uridine(34) in tRNA + AH2 + O2 = 5-hydroxyuridine(34) in tRNA + A + H2O</text>
        <dbReference type="Rhea" id="RHEA:64224"/>
        <dbReference type="Rhea" id="RHEA-COMP:11727"/>
        <dbReference type="Rhea" id="RHEA-COMP:13381"/>
        <dbReference type="ChEBI" id="CHEBI:13193"/>
        <dbReference type="ChEBI" id="CHEBI:15377"/>
        <dbReference type="ChEBI" id="CHEBI:15379"/>
        <dbReference type="ChEBI" id="CHEBI:17499"/>
        <dbReference type="ChEBI" id="CHEBI:65315"/>
        <dbReference type="ChEBI" id="CHEBI:136877"/>
    </reaction>
</comment>
<dbReference type="STRING" id="582744.Msip34_2351"/>
<dbReference type="Proteomes" id="UP000002743">
    <property type="component" value="Chromosome"/>
</dbReference>
<evidence type="ECO:0000313" key="4">
    <source>
        <dbReference type="Proteomes" id="UP000002743"/>
    </source>
</evidence>
<dbReference type="KEGG" id="mei:Msip34_2351"/>
<dbReference type="Pfam" id="PF00581">
    <property type="entry name" value="Rhodanese"/>
    <property type="match status" value="1"/>
</dbReference>
<dbReference type="NCBIfam" id="NF001136">
    <property type="entry name" value="PRK00142.1-4"/>
    <property type="match status" value="1"/>
</dbReference>
<dbReference type="HAMAP" id="MF_00469">
    <property type="entry name" value="TrhO"/>
    <property type="match status" value="1"/>
</dbReference>
<name>C6XA52_METGS</name>
<keyword evidence="1" id="KW-0560">Oxidoreductase</keyword>
<dbReference type="Gene3D" id="3.30.70.100">
    <property type="match status" value="1"/>
</dbReference>
<dbReference type="InterPro" id="IPR036873">
    <property type="entry name" value="Rhodanese-like_dom_sf"/>
</dbReference>
<dbReference type="PANTHER" id="PTHR43268:SF3">
    <property type="entry name" value="RHODANESE-LIKE DOMAIN-CONTAINING PROTEIN 7-RELATED"/>
    <property type="match status" value="1"/>
</dbReference>
<dbReference type="GO" id="GO:0006400">
    <property type="term" value="P:tRNA modification"/>
    <property type="evidence" value="ECO:0007669"/>
    <property type="project" value="UniProtKB-UniRule"/>
</dbReference>
<dbReference type="AlphaFoldDB" id="C6XA52"/>
<dbReference type="Gene3D" id="3.40.250.10">
    <property type="entry name" value="Rhodanese-like domain"/>
    <property type="match status" value="1"/>
</dbReference>
<dbReference type="Pfam" id="PF17773">
    <property type="entry name" value="UPF0176_N"/>
    <property type="match status" value="1"/>
</dbReference>
<feature type="domain" description="Rhodanese" evidence="2">
    <location>
        <begin position="136"/>
        <end position="230"/>
    </location>
</feature>
<reference evidence="3 4" key="2">
    <citation type="journal article" date="2011" name="J. Bacteriol.">
        <title>Genomes of three methylotrophs from a single niche uncover genetic and metabolic divergence of Methylophilaceae.</title>
        <authorList>
            <person name="Lapidus A."/>
            <person name="Clum A."/>
            <person name="Labutti K."/>
            <person name="Kaluzhnaya M.G."/>
            <person name="Lim S."/>
            <person name="Beck D.A."/>
            <person name="Glavina Del Rio T."/>
            <person name="Nolan M."/>
            <person name="Mavromatis K."/>
            <person name="Huntemann M."/>
            <person name="Lucas S."/>
            <person name="Lidstrom M.E."/>
            <person name="Ivanova N."/>
            <person name="Chistoserdova L."/>
        </authorList>
    </citation>
    <scope>NUCLEOTIDE SEQUENCE [LARGE SCALE GENOMIC DNA]</scope>
    <source>
        <strain evidence="3 4">SIP3-4</strain>
    </source>
</reference>
<dbReference type="SMART" id="SM00450">
    <property type="entry name" value="RHOD"/>
    <property type="match status" value="1"/>
</dbReference>
<dbReference type="NCBIfam" id="NF001135">
    <property type="entry name" value="PRK00142.1-3"/>
    <property type="match status" value="1"/>
</dbReference>
<dbReference type="PANTHER" id="PTHR43268">
    <property type="entry name" value="THIOSULFATE SULFURTRANSFERASE/RHODANESE-LIKE DOMAIN-CONTAINING PROTEIN 2"/>
    <property type="match status" value="1"/>
</dbReference>
<accession>C6XA52</accession>
<evidence type="ECO:0000256" key="1">
    <source>
        <dbReference type="HAMAP-Rule" id="MF_00469"/>
    </source>
</evidence>
<keyword evidence="4" id="KW-1185">Reference proteome</keyword>
<dbReference type="EC" id="1.14.-.-" evidence="1"/>
<dbReference type="CDD" id="cd01518">
    <property type="entry name" value="RHOD_YceA"/>
    <property type="match status" value="1"/>
</dbReference>
<reference evidence="4" key="1">
    <citation type="submission" date="2009-07" db="EMBL/GenBank/DDBJ databases">
        <title>Complete sequence of chromosome of Methylovorus sp. SIP3-4.</title>
        <authorList>
            <person name="Lucas S."/>
            <person name="Copeland A."/>
            <person name="Lapidus A."/>
            <person name="Glavina del Rio T."/>
            <person name="Tice H."/>
            <person name="Bruce D."/>
            <person name="Goodwin L."/>
            <person name="Pitluck S."/>
            <person name="Clum A."/>
            <person name="Larimer F."/>
            <person name="Land M."/>
            <person name="Hauser L."/>
            <person name="Kyrpides N."/>
            <person name="Mikhailova N."/>
            <person name="Kayluzhnaya M."/>
            <person name="Chistoserdova L."/>
        </authorList>
    </citation>
    <scope>NUCLEOTIDE SEQUENCE [LARGE SCALE GENOMIC DNA]</scope>
    <source>
        <strain evidence="4">SIP3-4</strain>
    </source>
</reference>
<dbReference type="HOGENOM" id="CLU_038878_0_0_4"/>
<organism evidence="3 4">
    <name type="scientific">Methylovorus glucosotrophus (strain SIP3-4)</name>
    <dbReference type="NCBI Taxonomy" id="582744"/>
    <lineage>
        <taxon>Bacteria</taxon>
        <taxon>Pseudomonadati</taxon>
        <taxon>Pseudomonadota</taxon>
        <taxon>Betaproteobacteria</taxon>
        <taxon>Nitrosomonadales</taxon>
        <taxon>Methylophilaceae</taxon>
        <taxon>Methylovorus</taxon>
    </lineage>
</organism>